<proteinExistence type="predicted"/>
<keyword evidence="7" id="KW-0804">Transcription</keyword>
<comment type="subcellular location">
    <subcellularLocation>
        <location evidence="1">Nucleus</location>
    </subcellularLocation>
</comment>
<evidence type="ECO:0000256" key="4">
    <source>
        <dbReference type="ARBA" id="ARBA00022833"/>
    </source>
</evidence>
<evidence type="ECO:0000256" key="2">
    <source>
        <dbReference type="ARBA" id="ARBA00022723"/>
    </source>
</evidence>
<dbReference type="PANTHER" id="PTHR46481:SF10">
    <property type="entry name" value="ZINC FINGER BED DOMAIN-CONTAINING PROTEIN 39"/>
    <property type="match status" value="1"/>
</dbReference>
<evidence type="ECO:0000313" key="14">
    <source>
        <dbReference type="Proteomes" id="UP000663872"/>
    </source>
</evidence>
<feature type="compositionally biased region" description="Acidic residues" evidence="10">
    <location>
        <begin position="336"/>
        <end position="351"/>
    </location>
</feature>
<dbReference type="GO" id="GO:0005634">
    <property type="term" value="C:nucleus"/>
    <property type="evidence" value="ECO:0007669"/>
    <property type="project" value="UniProtKB-SubCell"/>
</dbReference>
<gene>
    <name evidence="13" type="ORF">GRG538_LOCUS21229</name>
</gene>
<evidence type="ECO:0000256" key="8">
    <source>
        <dbReference type="ARBA" id="ARBA00023242"/>
    </source>
</evidence>
<feature type="compositionally biased region" description="Low complexity" evidence="10">
    <location>
        <begin position="38"/>
        <end position="58"/>
    </location>
</feature>
<keyword evidence="8" id="KW-0539">Nucleus</keyword>
<evidence type="ECO:0000256" key="3">
    <source>
        <dbReference type="ARBA" id="ARBA00022771"/>
    </source>
</evidence>
<dbReference type="GO" id="GO:0046983">
    <property type="term" value="F:protein dimerization activity"/>
    <property type="evidence" value="ECO:0007669"/>
    <property type="project" value="InterPro"/>
</dbReference>
<dbReference type="GO" id="GO:0008270">
    <property type="term" value="F:zinc ion binding"/>
    <property type="evidence" value="ECO:0007669"/>
    <property type="project" value="UniProtKB-KW"/>
</dbReference>
<dbReference type="InterPro" id="IPR052035">
    <property type="entry name" value="ZnF_BED_domain_contain"/>
</dbReference>
<dbReference type="SMART" id="SM00614">
    <property type="entry name" value="ZnF_BED"/>
    <property type="match status" value="1"/>
</dbReference>
<dbReference type="InterPro" id="IPR036236">
    <property type="entry name" value="Znf_C2H2_sf"/>
</dbReference>
<dbReference type="GO" id="GO:0009791">
    <property type="term" value="P:post-embryonic development"/>
    <property type="evidence" value="ECO:0007669"/>
    <property type="project" value="UniProtKB-ARBA"/>
</dbReference>
<feature type="region of interest" description="Disordered" evidence="10">
    <location>
        <begin position="1422"/>
        <end position="1444"/>
    </location>
</feature>
<feature type="compositionally biased region" description="Basic and acidic residues" evidence="10">
    <location>
        <begin position="364"/>
        <end position="380"/>
    </location>
</feature>
<evidence type="ECO:0000256" key="7">
    <source>
        <dbReference type="ARBA" id="ARBA00023163"/>
    </source>
</evidence>
<dbReference type="PROSITE" id="PS50808">
    <property type="entry name" value="ZF_BED"/>
    <property type="match status" value="1"/>
</dbReference>
<dbReference type="EMBL" id="CAJNYT010003501">
    <property type="protein sequence ID" value="CAF3571195.1"/>
    <property type="molecule type" value="Genomic_DNA"/>
</dbReference>
<dbReference type="SUPFAM" id="SSF57667">
    <property type="entry name" value="beta-beta-alpha zinc fingers"/>
    <property type="match status" value="1"/>
</dbReference>
<evidence type="ECO:0000256" key="9">
    <source>
        <dbReference type="PROSITE-ProRule" id="PRU00027"/>
    </source>
</evidence>
<evidence type="ECO:0000256" key="5">
    <source>
        <dbReference type="ARBA" id="ARBA00023015"/>
    </source>
</evidence>
<feature type="compositionally biased region" description="Basic and acidic residues" evidence="10">
    <location>
        <begin position="74"/>
        <end position="85"/>
    </location>
</feature>
<feature type="region of interest" description="Disordered" evidence="10">
    <location>
        <begin position="1311"/>
        <end position="1349"/>
    </location>
</feature>
<evidence type="ECO:0000256" key="10">
    <source>
        <dbReference type="SAM" id="MobiDB-lite"/>
    </source>
</evidence>
<dbReference type="Pfam" id="PF02892">
    <property type="entry name" value="zf-BED"/>
    <property type="match status" value="1"/>
</dbReference>
<organism evidence="13 14">
    <name type="scientific">Rotaria socialis</name>
    <dbReference type="NCBI Taxonomy" id="392032"/>
    <lineage>
        <taxon>Eukaryota</taxon>
        <taxon>Metazoa</taxon>
        <taxon>Spiralia</taxon>
        <taxon>Gnathifera</taxon>
        <taxon>Rotifera</taxon>
        <taxon>Eurotatoria</taxon>
        <taxon>Bdelloidea</taxon>
        <taxon>Philodinida</taxon>
        <taxon>Philodinidae</taxon>
        <taxon>Rotaria</taxon>
    </lineage>
</organism>
<dbReference type="Proteomes" id="UP000663872">
    <property type="component" value="Unassembled WGS sequence"/>
</dbReference>
<feature type="region of interest" description="Disordered" evidence="10">
    <location>
        <begin position="1"/>
        <end position="85"/>
    </location>
</feature>
<keyword evidence="3 9" id="KW-0863">Zinc-finger</keyword>
<evidence type="ECO:0000256" key="6">
    <source>
        <dbReference type="ARBA" id="ARBA00023125"/>
    </source>
</evidence>
<dbReference type="PANTHER" id="PTHR46481">
    <property type="entry name" value="ZINC FINGER BED DOMAIN-CONTAINING PROTEIN 4"/>
    <property type="match status" value="1"/>
</dbReference>
<feature type="domain" description="Reverse transcriptase" evidence="12">
    <location>
        <begin position="959"/>
        <end position="1208"/>
    </location>
</feature>
<keyword evidence="6" id="KW-0238">DNA-binding</keyword>
<keyword evidence="2" id="KW-0479">Metal-binding</keyword>
<feature type="compositionally biased region" description="Basic residues" evidence="10">
    <location>
        <begin position="1424"/>
        <end position="1433"/>
    </location>
</feature>
<accession>A0A818LN15</accession>
<dbReference type="InterPro" id="IPR012337">
    <property type="entry name" value="RNaseH-like_sf"/>
</dbReference>
<name>A0A818LN15_9BILA</name>
<evidence type="ECO:0000256" key="1">
    <source>
        <dbReference type="ARBA" id="ARBA00004123"/>
    </source>
</evidence>
<feature type="compositionally biased region" description="Acidic residues" evidence="10">
    <location>
        <begin position="381"/>
        <end position="401"/>
    </location>
</feature>
<evidence type="ECO:0000313" key="13">
    <source>
        <dbReference type="EMBL" id="CAF3571195.1"/>
    </source>
</evidence>
<keyword evidence="4" id="KW-0862">Zinc</keyword>
<feature type="region of interest" description="Disordered" evidence="10">
    <location>
        <begin position="336"/>
        <end position="404"/>
    </location>
</feature>
<dbReference type="InterPro" id="IPR003656">
    <property type="entry name" value="Znf_BED"/>
</dbReference>
<feature type="compositionally biased region" description="Basic residues" evidence="10">
    <location>
        <begin position="1"/>
        <end position="16"/>
    </location>
</feature>
<comment type="caution">
    <text evidence="13">The sequence shown here is derived from an EMBL/GenBank/DDBJ whole genome shotgun (WGS) entry which is preliminary data.</text>
</comment>
<dbReference type="SUPFAM" id="SSF53098">
    <property type="entry name" value="Ribonuclease H-like"/>
    <property type="match status" value="1"/>
</dbReference>
<evidence type="ECO:0000259" key="12">
    <source>
        <dbReference type="PROSITE" id="PS50878"/>
    </source>
</evidence>
<dbReference type="PROSITE" id="PS50878">
    <property type="entry name" value="RT_POL"/>
    <property type="match status" value="1"/>
</dbReference>
<feature type="compositionally biased region" description="Acidic residues" evidence="10">
    <location>
        <begin position="63"/>
        <end position="73"/>
    </location>
</feature>
<dbReference type="Pfam" id="PF26215">
    <property type="entry name" value="HTH_animal"/>
    <property type="match status" value="1"/>
</dbReference>
<keyword evidence="5" id="KW-0805">Transcription regulation</keyword>
<feature type="domain" description="BED-type" evidence="11">
    <location>
        <begin position="85"/>
        <end position="144"/>
    </location>
</feature>
<dbReference type="InterPro" id="IPR058912">
    <property type="entry name" value="HTH_animal"/>
</dbReference>
<evidence type="ECO:0000259" key="11">
    <source>
        <dbReference type="PROSITE" id="PS50808"/>
    </source>
</evidence>
<dbReference type="GO" id="GO:0003677">
    <property type="term" value="F:DNA binding"/>
    <property type="evidence" value="ECO:0007669"/>
    <property type="project" value="UniProtKB-KW"/>
</dbReference>
<dbReference type="Pfam" id="PF05699">
    <property type="entry name" value="Dimer_Tnp_hAT"/>
    <property type="match status" value="1"/>
</dbReference>
<sequence length="1444" mass="166611">MHSKTKSKPNSKRISKKTSQIEVELQHVEDNFDEQTTKRTTQQQSVQSSSSSRPKTTSAITTDTDESENQDELTGDKQDDSDGDTLKSEVWNYATKLNNGKAKCNNCNREISCKDHSTTGLRRHLFRCIKIPSFMSHRNGSTTSSIGHDLKRRLNELVYKCIIEDGRTFGDLRNPGIIRLLEDIIPGYKPPTRRTAQRQLKRLCNNHTRWLVAELKRIDTLAVTTDLWSDKKMNSYMCLTGHYINSDSKLQSKVLSFTAFPERHTGGQISYTIKKELKRLQVYDKTHTITCDGAANIKKSFESLKPKRVHCLGHKLHLIVCNALCLWVKKQQINETEDQGEPMNESFEDGDSSIITTNNSNDFDDTHNTDIDQTTWHESDMIDDDDLSSGEDDAMSDDSSDTSDVVNDNWKEGVLEDLTSITCIEQYTINQAIKKCRDFVKAVSKSSILSNFINKEKGKDKLSNSLMIDCKSRWSSTHRLVQSILFHKSIIGRLYAEKYELNLTRKQLIKLTGYELNRDEWIILDCVQEVLNSFFDATKLVSGKQYSTIGLGYFTVNNLKEYIEERDGNHEVDQLKRLLLRQLINYFDNDADQYDFLKRHAFFDPIGFGILDHADRTKFEREIRNLDKERIESVVDSDLSSRHLQATAKKASTSNLLNGFLSSVGKRQPQGAKEVTNLSINNELSIYRSLAMQEYTDIIEHSKNHDPIGFWNAHGNKLKFLSALARKHLVVPCTSVPSESTFSVASYLGRKERSRLTAENLCTLVFLKDKINKIPYHYIASALQNRQRSSSTKNVIGVSPEPYLDLISNPFDKRQWNYLSFGPSYIRVNQSAIRPKCQQETEIKNQHKDIYSKVENHLTGYPHLMPRNNTIFKQYSDHLLDYLNQSYFTPLSYKDQLISHEQAQILGSIRRIIQNRNLILFPDTNAFIESSCNPFNEILDKVIQLLNTLRGKDLIRKWQYEQMMPDRTTCKLAHLYFNPKTHKDGIPVRPIQSTIHASTTKISKFLDKILRPIFDAKSNDTTIIDGASLITELSKYNKKGLLKPTTLFCTFDIRNLYTMLPQEETLDILMKFLHAHGYRKVKGISIDTIKKLASIILKDNVFAYGKKIYKQTTGGAMGSSLTLTLANIFMAKWQQNIVEEQTKTSEFYGRYIDDIFMTWNRSEEELRKFLDDANTWHPNIKLDYKIGYSLPFLDVQLTNNNGILSTSVYHKPAAEPYVTPFISDHPRHVFSNIIKTFIDRAVRYSSTFEAFNYERLHIKLMLLYNGYPSTFIENEFQKYLSSYISTSPFLPLIDNEKKFFQLRQKLLGQPTPRQSQVALSAATADIDNDTDADETKQPNEPSTKPDPATITNYEEKLFLHYTHEKRFTVMKRDMHHVYEHTFEYTPAMNTKVIVGNRNRRPAANELIHKRPTQTFLQNHITQRQQKKKNKRIQQQKAITKATTR</sequence>
<reference evidence="13" key="1">
    <citation type="submission" date="2021-02" db="EMBL/GenBank/DDBJ databases">
        <authorList>
            <person name="Nowell W R."/>
        </authorList>
    </citation>
    <scope>NUCLEOTIDE SEQUENCE</scope>
</reference>
<dbReference type="InterPro" id="IPR000477">
    <property type="entry name" value="RT_dom"/>
</dbReference>
<dbReference type="InterPro" id="IPR008906">
    <property type="entry name" value="HATC_C_dom"/>
</dbReference>
<protein>
    <submittedName>
        <fullName evidence="13">Uncharacterized protein</fullName>
    </submittedName>
</protein>